<proteinExistence type="predicted"/>
<evidence type="ECO:0000313" key="1">
    <source>
        <dbReference type="EMBL" id="CDW49928.1"/>
    </source>
</evidence>
<dbReference type="EMBL" id="HACA01032567">
    <property type="protein sequence ID" value="CDW49928.1"/>
    <property type="molecule type" value="Transcribed_RNA"/>
</dbReference>
<sequence length="57" mass="6720">VRHPLLNSLITYKHIEILFLLRSRISIEINKLLSVCHTSFIFNRVITCNKITKRSII</sequence>
<dbReference type="AlphaFoldDB" id="A0A0K2VHI2"/>
<name>A0A0K2VHI2_LEPSM</name>
<protein>
    <submittedName>
        <fullName evidence="1">Uncharacterized protein</fullName>
    </submittedName>
</protein>
<organism evidence="1">
    <name type="scientific">Lepeophtheirus salmonis</name>
    <name type="common">Salmon louse</name>
    <name type="synonym">Caligus salmonis</name>
    <dbReference type="NCBI Taxonomy" id="72036"/>
    <lineage>
        <taxon>Eukaryota</taxon>
        <taxon>Metazoa</taxon>
        <taxon>Ecdysozoa</taxon>
        <taxon>Arthropoda</taxon>
        <taxon>Crustacea</taxon>
        <taxon>Multicrustacea</taxon>
        <taxon>Hexanauplia</taxon>
        <taxon>Copepoda</taxon>
        <taxon>Siphonostomatoida</taxon>
        <taxon>Caligidae</taxon>
        <taxon>Lepeophtheirus</taxon>
    </lineage>
</organism>
<feature type="non-terminal residue" evidence="1">
    <location>
        <position position="1"/>
    </location>
</feature>
<accession>A0A0K2VHI2</accession>
<reference evidence="1" key="1">
    <citation type="submission" date="2014-05" db="EMBL/GenBank/DDBJ databases">
        <authorList>
            <person name="Chronopoulou M."/>
        </authorList>
    </citation>
    <scope>NUCLEOTIDE SEQUENCE</scope>
    <source>
        <tissue evidence="1">Whole organism</tissue>
    </source>
</reference>